<protein>
    <submittedName>
        <fullName evidence="3">N-acetyltransferase</fullName>
    </submittedName>
</protein>
<evidence type="ECO:0000259" key="2">
    <source>
        <dbReference type="PROSITE" id="PS51186"/>
    </source>
</evidence>
<dbReference type="InterPro" id="IPR016181">
    <property type="entry name" value="Acyl_CoA_acyltransferase"/>
</dbReference>
<keyword evidence="1" id="KW-0808">Transferase</keyword>
<name>A0ABQ4KP49_9BACI</name>
<feature type="domain" description="N-acetyltransferase" evidence="2">
    <location>
        <begin position="9"/>
        <end position="173"/>
    </location>
</feature>
<dbReference type="Gene3D" id="3.40.630.30">
    <property type="match status" value="1"/>
</dbReference>
<dbReference type="PROSITE" id="PS51186">
    <property type="entry name" value="GNAT"/>
    <property type="match status" value="1"/>
</dbReference>
<evidence type="ECO:0000256" key="1">
    <source>
        <dbReference type="ARBA" id="ARBA00022679"/>
    </source>
</evidence>
<dbReference type="EMBL" id="BORB01000054">
    <property type="protein sequence ID" value="GIN59662.1"/>
    <property type="molecule type" value="Genomic_DNA"/>
</dbReference>
<evidence type="ECO:0000313" key="3">
    <source>
        <dbReference type="EMBL" id="GIN59662.1"/>
    </source>
</evidence>
<proteinExistence type="predicted"/>
<accession>A0ABQ4KP49</accession>
<sequence length="173" mass="20487">MKTVYLEDYTIKKVQENDSLQVIDFMMRIRREIFPMLPKDQLPADLLHFQSFYLQRKSAILYAAYSQAGQVLGTIGVCPYDGRFSQLQTFYRHWPTAEIVKCYVDPLARRLGIGTRLFQEALQFCHDVGYQKLYLHTHPFLPGAIPFWQAKGFEERWMEDDPVWQTLHMDMKL</sequence>
<dbReference type="RefSeq" id="WP_212967389.1">
    <property type="nucleotide sequence ID" value="NZ_BORB01000054.1"/>
</dbReference>
<reference evidence="3 4" key="1">
    <citation type="submission" date="2021-03" db="EMBL/GenBank/DDBJ databases">
        <title>Antimicrobial resistance genes in bacteria isolated from Japanese honey, and their potential for conferring macrolide and lincosamide resistance in the American foulbrood pathogen Paenibacillus larvae.</title>
        <authorList>
            <person name="Okamoto M."/>
            <person name="Kumagai M."/>
            <person name="Kanamori H."/>
            <person name="Takamatsu D."/>
        </authorList>
    </citation>
    <scope>NUCLEOTIDE SEQUENCE [LARGE SCALE GENOMIC DNA]</scope>
    <source>
        <strain evidence="3 4">J8TS2</strain>
    </source>
</reference>
<evidence type="ECO:0000313" key="4">
    <source>
        <dbReference type="Proteomes" id="UP000679950"/>
    </source>
</evidence>
<dbReference type="PANTHER" id="PTHR13947:SF37">
    <property type="entry name" value="LD18367P"/>
    <property type="match status" value="1"/>
</dbReference>
<dbReference type="SUPFAM" id="SSF55729">
    <property type="entry name" value="Acyl-CoA N-acyltransferases (Nat)"/>
    <property type="match status" value="1"/>
</dbReference>
<dbReference type="CDD" id="cd04301">
    <property type="entry name" value="NAT_SF"/>
    <property type="match status" value="1"/>
</dbReference>
<gene>
    <name evidence="3" type="ORF">J8TS2_39810</name>
</gene>
<organism evidence="3 4">
    <name type="scientific">Lederbergia ruris</name>
    <dbReference type="NCBI Taxonomy" id="217495"/>
    <lineage>
        <taxon>Bacteria</taxon>
        <taxon>Bacillati</taxon>
        <taxon>Bacillota</taxon>
        <taxon>Bacilli</taxon>
        <taxon>Bacillales</taxon>
        <taxon>Bacillaceae</taxon>
        <taxon>Lederbergia</taxon>
    </lineage>
</organism>
<dbReference type="Proteomes" id="UP000679950">
    <property type="component" value="Unassembled WGS sequence"/>
</dbReference>
<comment type="caution">
    <text evidence="3">The sequence shown here is derived from an EMBL/GenBank/DDBJ whole genome shotgun (WGS) entry which is preliminary data.</text>
</comment>
<keyword evidence="4" id="KW-1185">Reference proteome</keyword>
<dbReference type="Pfam" id="PF00583">
    <property type="entry name" value="Acetyltransf_1"/>
    <property type="match status" value="1"/>
</dbReference>
<dbReference type="PANTHER" id="PTHR13947">
    <property type="entry name" value="GNAT FAMILY N-ACETYLTRANSFERASE"/>
    <property type="match status" value="1"/>
</dbReference>
<dbReference type="InterPro" id="IPR050769">
    <property type="entry name" value="NAT_camello-type"/>
</dbReference>
<dbReference type="InterPro" id="IPR000182">
    <property type="entry name" value="GNAT_dom"/>
</dbReference>